<evidence type="ECO:0000313" key="4">
    <source>
        <dbReference type="Proteomes" id="UP000070544"/>
    </source>
</evidence>
<dbReference type="OrthoDB" id="15140at2759"/>
<proteinExistence type="inferred from homology"/>
<protein>
    <submittedName>
        <fullName evidence="3">Short-chain dehydrogenase/reductase SDR</fullName>
    </submittedName>
</protein>
<reference evidence="3 4" key="1">
    <citation type="journal article" date="2015" name="Genome Biol. Evol.">
        <title>Phylogenomic analyses indicate that early fungi evolved digesting cell walls of algal ancestors of land plants.</title>
        <authorList>
            <person name="Chang Y."/>
            <person name="Wang S."/>
            <person name="Sekimoto S."/>
            <person name="Aerts A.L."/>
            <person name="Choi C."/>
            <person name="Clum A."/>
            <person name="LaButti K.M."/>
            <person name="Lindquist E.A."/>
            <person name="Yee Ngan C."/>
            <person name="Ohm R.A."/>
            <person name="Salamov A.A."/>
            <person name="Grigoriev I.V."/>
            <person name="Spatafora J.W."/>
            <person name="Berbee M.L."/>
        </authorList>
    </citation>
    <scope>NUCLEOTIDE SEQUENCE [LARGE SCALE GENOMIC DNA]</scope>
    <source>
        <strain evidence="3 4">JEL478</strain>
    </source>
</reference>
<dbReference type="FunFam" id="3.40.50.720:FF:000084">
    <property type="entry name" value="Short-chain dehydrogenase reductase"/>
    <property type="match status" value="1"/>
</dbReference>
<dbReference type="AlphaFoldDB" id="A0A139AYM2"/>
<evidence type="ECO:0000313" key="3">
    <source>
        <dbReference type="EMBL" id="KXS21841.1"/>
    </source>
</evidence>
<evidence type="ECO:0000256" key="2">
    <source>
        <dbReference type="ARBA" id="ARBA00023002"/>
    </source>
</evidence>
<organism evidence="3 4">
    <name type="scientific">Gonapodya prolifera (strain JEL478)</name>
    <name type="common">Monoblepharis prolifera</name>
    <dbReference type="NCBI Taxonomy" id="1344416"/>
    <lineage>
        <taxon>Eukaryota</taxon>
        <taxon>Fungi</taxon>
        <taxon>Fungi incertae sedis</taxon>
        <taxon>Chytridiomycota</taxon>
        <taxon>Chytridiomycota incertae sedis</taxon>
        <taxon>Monoblepharidomycetes</taxon>
        <taxon>Monoblepharidales</taxon>
        <taxon>Gonapodyaceae</taxon>
        <taxon>Gonapodya</taxon>
    </lineage>
</organism>
<dbReference type="SUPFAM" id="SSF51735">
    <property type="entry name" value="NAD(P)-binding Rossmann-fold domains"/>
    <property type="match status" value="1"/>
</dbReference>
<keyword evidence="2" id="KW-0560">Oxidoreductase</keyword>
<dbReference type="Gene3D" id="3.40.50.720">
    <property type="entry name" value="NAD(P)-binding Rossmann-like Domain"/>
    <property type="match status" value="1"/>
</dbReference>
<sequence length="256" mass="27283">MELGLKGARALITGGSKGIGRACALLLAKEGCSVAICARNQDEIDQTVKEIRALGVKASGRSVDARDSDQLKTWVNDVVKEFGGLDLVVCNVSAFGNGTSEEDWKAMFEVDLMHTVRVVEAALPSLREAAKTHGNASVVNITSVGARQVAELRPYGPIKAALTHQTKQWANAYAKDNVRFNTVAPGPVYFEGGVWGKAKEANPERYNRIIGLNPMGRMGTPEEIANAVVFLLSRAASYVTGSNLVVDGGQGRGINI</sequence>
<dbReference type="EMBL" id="KQ965732">
    <property type="protein sequence ID" value="KXS21841.1"/>
    <property type="molecule type" value="Genomic_DNA"/>
</dbReference>
<comment type="similarity">
    <text evidence="1">Belongs to the short-chain dehydrogenases/reductases (SDR) family.</text>
</comment>
<dbReference type="Pfam" id="PF13561">
    <property type="entry name" value="adh_short_C2"/>
    <property type="match status" value="1"/>
</dbReference>
<dbReference type="GO" id="GO:0016491">
    <property type="term" value="F:oxidoreductase activity"/>
    <property type="evidence" value="ECO:0007669"/>
    <property type="project" value="UniProtKB-KW"/>
</dbReference>
<dbReference type="CDD" id="cd05233">
    <property type="entry name" value="SDR_c"/>
    <property type="match status" value="1"/>
</dbReference>
<dbReference type="PANTHER" id="PTHR43943:SF17">
    <property type="entry name" value="3-PHENYLPROPIONATE-DIHYDRODIOL_CINNAMIC ACID-DIHYDRODIOL DEHYDROGENASE"/>
    <property type="match status" value="1"/>
</dbReference>
<evidence type="ECO:0000256" key="1">
    <source>
        <dbReference type="ARBA" id="ARBA00006484"/>
    </source>
</evidence>
<name>A0A139AYM2_GONPJ</name>
<keyword evidence="4" id="KW-1185">Reference proteome</keyword>
<dbReference type="InterPro" id="IPR036291">
    <property type="entry name" value="NAD(P)-bd_dom_sf"/>
</dbReference>
<dbReference type="PRINTS" id="PR00081">
    <property type="entry name" value="GDHRDH"/>
</dbReference>
<accession>A0A139AYM2</accession>
<dbReference type="InterPro" id="IPR002347">
    <property type="entry name" value="SDR_fam"/>
</dbReference>
<dbReference type="OMA" id="CINAGAK"/>
<dbReference type="PANTHER" id="PTHR43943">
    <property type="entry name" value="DEHYDROGENASE/REDUCTASE (SDR FAMILY) MEMBER 4"/>
    <property type="match status" value="1"/>
</dbReference>
<dbReference type="Proteomes" id="UP000070544">
    <property type="component" value="Unassembled WGS sequence"/>
</dbReference>
<gene>
    <name evidence="3" type="ORF">M427DRAFT_51214</name>
</gene>
<dbReference type="STRING" id="1344416.A0A139AYM2"/>